<feature type="coiled-coil region" evidence="1">
    <location>
        <begin position="107"/>
        <end position="141"/>
    </location>
</feature>
<evidence type="ECO:0000313" key="3">
    <source>
        <dbReference type="Proteomes" id="UP000276133"/>
    </source>
</evidence>
<evidence type="ECO:0000256" key="1">
    <source>
        <dbReference type="SAM" id="Coils"/>
    </source>
</evidence>
<reference evidence="2 3" key="1">
    <citation type="journal article" date="2018" name="Sci. Rep.">
        <title>Genomic signatures of local adaptation to the degree of environmental predictability in rotifers.</title>
        <authorList>
            <person name="Franch-Gras L."/>
            <person name="Hahn C."/>
            <person name="Garcia-Roger E.M."/>
            <person name="Carmona M.J."/>
            <person name="Serra M."/>
            <person name="Gomez A."/>
        </authorList>
    </citation>
    <scope>NUCLEOTIDE SEQUENCE [LARGE SCALE GENOMIC DNA]</scope>
    <source>
        <strain evidence="2">HYR1</strain>
    </source>
</reference>
<sequence>MNKEKKKELSENDMALIEFDDGSRDIIRIIELNNRNFSNLNIGKKYSFKFENKWNLVRLKFIGTWEDCHQEFEKISEMEESEKNKSTQNVSINQTGRFKNSDIVERIKQLELALIEKEIKIQKMEKKLQEQEEINLALKNTFSDRDIAFLKQASINFLKIFGNNEETEESSENENLINFPVYNTDCSILSKNFPDVTLPLDVKYKVQSYLSNPNETPSSAFRKVITALIPDSEEWATSNRILIVDRYKDQVHASYEYVKMFKPGFDYNAAEAELRKIASERRRDLKKIGYIFETYKDTNETFCRYRIVHRPFVAENQDCCLDELKKDISHSFNDTEYYDENFQDDFSESSKRQKMCDHESD</sequence>
<evidence type="ECO:0000313" key="2">
    <source>
        <dbReference type="EMBL" id="RNA13998.1"/>
    </source>
</evidence>
<dbReference type="Proteomes" id="UP000276133">
    <property type="component" value="Unassembled WGS sequence"/>
</dbReference>
<comment type="caution">
    <text evidence="2">The sequence shown here is derived from an EMBL/GenBank/DDBJ whole genome shotgun (WGS) entry which is preliminary data.</text>
</comment>
<dbReference type="EMBL" id="REGN01005278">
    <property type="protein sequence ID" value="RNA13998.1"/>
    <property type="molecule type" value="Genomic_DNA"/>
</dbReference>
<keyword evidence="3" id="KW-1185">Reference proteome</keyword>
<name>A0A3M7QSP1_BRAPC</name>
<proteinExistence type="predicted"/>
<dbReference type="OrthoDB" id="10427422at2759"/>
<accession>A0A3M7QSP1</accession>
<organism evidence="2 3">
    <name type="scientific">Brachionus plicatilis</name>
    <name type="common">Marine rotifer</name>
    <name type="synonym">Brachionus muelleri</name>
    <dbReference type="NCBI Taxonomy" id="10195"/>
    <lineage>
        <taxon>Eukaryota</taxon>
        <taxon>Metazoa</taxon>
        <taxon>Spiralia</taxon>
        <taxon>Gnathifera</taxon>
        <taxon>Rotifera</taxon>
        <taxon>Eurotatoria</taxon>
        <taxon>Monogononta</taxon>
        <taxon>Pseudotrocha</taxon>
        <taxon>Ploima</taxon>
        <taxon>Brachionidae</taxon>
        <taxon>Brachionus</taxon>
    </lineage>
</organism>
<keyword evidence="1" id="KW-0175">Coiled coil</keyword>
<protein>
    <submittedName>
        <fullName evidence="2">Uncharacterized protein</fullName>
    </submittedName>
</protein>
<gene>
    <name evidence="2" type="ORF">BpHYR1_035925</name>
</gene>
<dbReference type="AlphaFoldDB" id="A0A3M7QSP1"/>